<dbReference type="Proteomes" id="UP000078240">
    <property type="component" value="Unassembled WGS sequence"/>
</dbReference>
<dbReference type="AlphaFoldDB" id="A0A179GFE3"/>
<gene>
    <name evidence="1" type="ORF">VFPBJ_08906</name>
</gene>
<evidence type="ECO:0000313" key="2">
    <source>
        <dbReference type="Proteomes" id="UP000078240"/>
    </source>
</evidence>
<sequence>MYGPVNALTNITVFAYDIWVSSIEYQRLAPAVRRKRGLCVPTNLRISGLCVRFLGPGLGGVFACLVALCLPQTGRCWGGTCSALLVGTAASQRSTPCSESSSWTRERLAPTRRTGGGTLAHTGIGDG</sequence>
<reference evidence="1 2" key="1">
    <citation type="submission" date="2016-01" db="EMBL/GenBank/DDBJ databases">
        <title>Biosynthesis of antibiotic leucinostatins and their inhibition on Phytophthora in bio-control Purpureocillium lilacinum.</title>
        <authorList>
            <person name="Wang G."/>
            <person name="Liu Z."/>
            <person name="Lin R."/>
            <person name="Li E."/>
            <person name="Mao Z."/>
            <person name="Ling J."/>
            <person name="Yin W."/>
            <person name="Xie B."/>
        </authorList>
    </citation>
    <scope>NUCLEOTIDE SEQUENCE [LARGE SCALE GENOMIC DNA]</scope>
    <source>
        <strain evidence="1">PLBJ-1</strain>
    </source>
</reference>
<proteinExistence type="predicted"/>
<protein>
    <submittedName>
        <fullName evidence="1">Uncharacterized protein</fullName>
    </submittedName>
</protein>
<accession>A0A179GFE3</accession>
<evidence type="ECO:0000313" key="1">
    <source>
        <dbReference type="EMBL" id="OAQ76546.1"/>
    </source>
</evidence>
<organism evidence="1 2">
    <name type="scientific">Purpureocillium lilacinum</name>
    <name type="common">Paecilomyces lilacinus</name>
    <dbReference type="NCBI Taxonomy" id="33203"/>
    <lineage>
        <taxon>Eukaryota</taxon>
        <taxon>Fungi</taxon>
        <taxon>Dikarya</taxon>
        <taxon>Ascomycota</taxon>
        <taxon>Pezizomycotina</taxon>
        <taxon>Sordariomycetes</taxon>
        <taxon>Hypocreomycetidae</taxon>
        <taxon>Hypocreales</taxon>
        <taxon>Ophiocordycipitaceae</taxon>
        <taxon>Purpureocillium</taxon>
    </lineage>
</organism>
<name>A0A179GFE3_PURLI</name>
<comment type="caution">
    <text evidence="1">The sequence shown here is derived from an EMBL/GenBank/DDBJ whole genome shotgun (WGS) entry which is preliminary data.</text>
</comment>
<dbReference type="EMBL" id="LSBH01000007">
    <property type="protein sequence ID" value="OAQ76546.1"/>
    <property type="molecule type" value="Genomic_DNA"/>
</dbReference>